<sequence length="422" mass="45513">MAQDPTPGSPEEISAFTAAVDMADLGERIGLRAVEVVADLHDLEDKDLEQLTVQAAYSNVQAVLRGFAAGEQPSAAEASDTTLNWVANLAQRGITVSAIPRCYVTGLGLCDAAMRDAVNHLDVSEETKKRLASAASQYLFGYCEKISGDLVDHYQRERELWVRGADSVRAELVMAIVAGRPVDLHVTSAALSYNLDRGHVAIIVWTDPLSADKPPLQALKRAANEIAHHLKGIEMLVVPGGTSMVWAWISGPSIGDRPPEEWRLDPPLQAAVGGMGHGLDGFIQSHRQAREARRMSGVFSHPAGSVTAYHDVALDALVTSDLSAAGVFVQDELGELADDSERSRRLRDTLTAFFDEAMSWGRTAERLGIHQNTVMYRVGQAKELLGRPITERRLELEVALRLASAGPHLSPGGLASSGHPDI</sequence>
<feature type="domain" description="RsbT co-antagonist protein RsbRD N-terminal" evidence="3">
    <location>
        <begin position="33"/>
        <end position="169"/>
    </location>
</feature>
<accession>A0ABY3UTF6</accession>
<name>A0ABY3UTF6_MYCLN</name>
<evidence type="ECO:0000259" key="4">
    <source>
        <dbReference type="Pfam" id="PF17853"/>
    </source>
</evidence>
<dbReference type="InterPro" id="IPR025751">
    <property type="entry name" value="RsbRD_N_dom"/>
</dbReference>
<reference evidence="5" key="1">
    <citation type="submission" date="2022-08" db="EMBL/GenBank/DDBJ databases">
        <title>Complete genome sequence of 14 non-tuberculosis mycobacteria type-strains.</title>
        <authorList>
            <person name="Igarashi Y."/>
            <person name="Osugi A."/>
            <person name="Mitarai S."/>
        </authorList>
    </citation>
    <scope>NUCLEOTIDE SEQUENCE</scope>
    <source>
        <strain evidence="5">ATCC 51985</strain>
    </source>
</reference>
<dbReference type="InterPro" id="IPR051448">
    <property type="entry name" value="CdaR-like_regulators"/>
</dbReference>
<dbReference type="EMBL" id="CP092423">
    <property type="protein sequence ID" value="ULP40334.1"/>
    <property type="molecule type" value="Genomic_DNA"/>
</dbReference>
<dbReference type="Pfam" id="PF14361">
    <property type="entry name" value="RsbRD_N"/>
    <property type="match status" value="1"/>
</dbReference>
<dbReference type="PANTHER" id="PTHR33744:SF1">
    <property type="entry name" value="DNA-BINDING TRANSCRIPTIONAL ACTIVATOR ADER"/>
    <property type="match status" value="1"/>
</dbReference>
<feature type="domain" description="PucR C-terminal helix-turn-helix" evidence="2">
    <location>
        <begin position="346"/>
        <end position="402"/>
    </location>
</feature>
<evidence type="ECO:0000259" key="2">
    <source>
        <dbReference type="Pfam" id="PF13556"/>
    </source>
</evidence>
<evidence type="ECO:0000313" key="6">
    <source>
        <dbReference type="Proteomes" id="UP001055171"/>
    </source>
</evidence>
<dbReference type="Proteomes" id="UP001055171">
    <property type="component" value="Chromosome"/>
</dbReference>
<comment type="similarity">
    <text evidence="1">Belongs to the CdaR family.</text>
</comment>
<dbReference type="InterPro" id="IPR041522">
    <property type="entry name" value="CdaR_GGDEF"/>
</dbReference>
<dbReference type="PANTHER" id="PTHR33744">
    <property type="entry name" value="CARBOHYDRATE DIACID REGULATOR"/>
    <property type="match status" value="1"/>
</dbReference>
<evidence type="ECO:0000256" key="1">
    <source>
        <dbReference type="ARBA" id="ARBA00006754"/>
    </source>
</evidence>
<evidence type="ECO:0000313" key="5">
    <source>
        <dbReference type="EMBL" id="ULP40334.1"/>
    </source>
</evidence>
<evidence type="ECO:0000259" key="3">
    <source>
        <dbReference type="Pfam" id="PF14361"/>
    </source>
</evidence>
<organism evidence="5 6">
    <name type="scientific">Mycobacterium lentiflavum</name>
    <dbReference type="NCBI Taxonomy" id="141349"/>
    <lineage>
        <taxon>Bacteria</taxon>
        <taxon>Bacillati</taxon>
        <taxon>Actinomycetota</taxon>
        <taxon>Actinomycetes</taxon>
        <taxon>Mycobacteriales</taxon>
        <taxon>Mycobacteriaceae</taxon>
        <taxon>Mycobacterium</taxon>
        <taxon>Mycobacterium simiae complex</taxon>
    </lineage>
</organism>
<dbReference type="InterPro" id="IPR042070">
    <property type="entry name" value="PucR_C-HTH_sf"/>
</dbReference>
<feature type="domain" description="CdaR GGDEF-like" evidence="4">
    <location>
        <begin position="183"/>
        <end position="295"/>
    </location>
</feature>
<keyword evidence="6" id="KW-1185">Reference proteome</keyword>
<dbReference type="Pfam" id="PF17853">
    <property type="entry name" value="GGDEF_2"/>
    <property type="match status" value="1"/>
</dbReference>
<proteinExistence type="inferred from homology"/>
<dbReference type="InterPro" id="IPR025736">
    <property type="entry name" value="PucR_C-HTH_dom"/>
</dbReference>
<dbReference type="Gene3D" id="1.10.10.2840">
    <property type="entry name" value="PucR C-terminal helix-turn-helix domain"/>
    <property type="match status" value="1"/>
</dbReference>
<protein>
    <submittedName>
        <fullName evidence="5">Helix-turn-helix domain-containing protein</fullName>
    </submittedName>
</protein>
<dbReference type="Pfam" id="PF13556">
    <property type="entry name" value="HTH_30"/>
    <property type="match status" value="1"/>
</dbReference>
<dbReference type="RefSeq" id="WP_239719900.1">
    <property type="nucleotide sequence ID" value="NZ_CP092423.2"/>
</dbReference>
<gene>
    <name evidence="5" type="ORF">MJO58_15000</name>
</gene>